<sequence length="117" mass="12728">MQCVLQITKIRRNAPAASRQLDVQSAPWLGETWAKMLTVCMDIAYPQFGLLASQCDVGVGAQAPLRCLLPNGGDKNPVTALKDLGKMLNSSSGKSSQAFWKLLPKVEESVRRPQLST</sequence>
<evidence type="ECO:0000313" key="1">
    <source>
        <dbReference type="EMBL" id="CAE8710083.1"/>
    </source>
</evidence>
<evidence type="ECO:0000313" key="2">
    <source>
        <dbReference type="Proteomes" id="UP000626109"/>
    </source>
</evidence>
<comment type="caution">
    <text evidence="1">The sequence shown here is derived from an EMBL/GenBank/DDBJ whole genome shotgun (WGS) entry which is preliminary data.</text>
</comment>
<protein>
    <submittedName>
        <fullName evidence="1">Uncharacterized protein</fullName>
    </submittedName>
</protein>
<name>A0A813KPU2_POLGL</name>
<accession>A0A813KPU2</accession>
<feature type="non-terminal residue" evidence="1">
    <location>
        <position position="1"/>
    </location>
</feature>
<proteinExistence type="predicted"/>
<dbReference type="EMBL" id="CAJNNW010031940">
    <property type="protein sequence ID" value="CAE8710083.1"/>
    <property type="molecule type" value="Genomic_DNA"/>
</dbReference>
<reference evidence="1" key="1">
    <citation type="submission" date="2021-02" db="EMBL/GenBank/DDBJ databases">
        <authorList>
            <person name="Dougan E. K."/>
            <person name="Rhodes N."/>
            <person name="Thang M."/>
            <person name="Chan C."/>
        </authorList>
    </citation>
    <scope>NUCLEOTIDE SEQUENCE</scope>
</reference>
<organism evidence="1 2">
    <name type="scientific">Polarella glacialis</name>
    <name type="common">Dinoflagellate</name>
    <dbReference type="NCBI Taxonomy" id="89957"/>
    <lineage>
        <taxon>Eukaryota</taxon>
        <taxon>Sar</taxon>
        <taxon>Alveolata</taxon>
        <taxon>Dinophyceae</taxon>
        <taxon>Suessiales</taxon>
        <taxon>Suessiaceae</taxon>
        <taxon>Polarella</taxon>
    </lineage>
</organism>
<dbReference type="Proteomes" id="UP000626109">
    <property type="component" value="Unassembled WGS sequence"/>
</dbReference>
<dbReference type="AlphaFoldDB" id="A0A813KPU2"/>
<gene>
    <name evidence="1" type="ORF">PGLA2088_LOCUS35777</name>
</gene>